<dbReference type="Pfam" id="PF14897">
    <property type="entry name" value="EpsG"/>
    <property type="match status" value="1"/>
</dbReference>
<sequence length="344" mass="39847">MTIIIGYIAIVGMSRIISPNKKFFSLIASFSLLIIAAFRSIEFGSDTIGYVKAYQELEYKSLSILIKEFLFGNGKDPVFYIFSKLINMSGANFRIWLLILSGIFIFSVERTIRKYSPYPYLSYVAIISLGYFFFSLTGLRQTLALSLILLSYPFLKEKKKLPFIVIVFIASLFHSSALVFLFSYPLANMRLGYKHILGLGASLFISVFFSDYIRYFVKIFSWTETLSSYALQEAKLSYSGFIIQLSILLFCVIFKERLIKEDTKNLILYNLLFIGLIFQSFAPVIAEFFRISMYFSIFSIILVPRAINVVKDKNLRVLVYFIIFILFVSYILWTNSFYSYNFLD</sequence>
<evidence type="ECO:0000313" key="2">
    <source>
        <dbReference type="EMBL" id="SMH33931.1"/>
    </source>
</evidence>
<accession>A0A1X7NA46</accession>
<feature type="transmembrane region" description="Helical" evidence="1">
    <location>
        <begin position="291"/>
        <end position="310"/>
    </location>
</feature>
<dbReference type="Proteomes" id="UP000193435">
    <property type="component" value="Unassembled WGS sequence"/>
</dbReference>
<feature type="transmembrane region" description="Helical" evidence="1">
    <location>
        <begin position="91"/>
        <end position="108"/>
    </location>
</feature>
<dbReference type="AlphaFoldDB" id="A0A1X7NA46"/>
<feature type="transmembrane region" description="Helical" evidence="1">
    <location>
        <begin position="161"/>
        <end position="184"/>
    </location>
</feature>
<keyword evidence="1" id="KW-0472">Membrane</keyword>
<gene>
    <name evidence="2" type="ORF">SAMN04488700_1591</name>
</gene>
<organism evidence="2 3">
    <name type="scientific">Carnobacterium iners</name>
    <dbReference type="NCBI Taxonomy" id="1073423"/>
    <lineage>
        <taxon>Bacteria</taxon>
        <taxon>Bacillati</taxon>
        <taxon>Bacillota</taxon>
        <taxon>Bacilli</taxon>
        <taxon>Lactobacillales</taxon>
        <taxon>Carnobacteriaceae</taxon>
        <taxon>Carnobacterium</taxon>
    </lineage>
</organism>
<dbReference type="InterPro" id="IPR049458">
    <property type="entry name" value="EpsG-like"/>
</dbReference>
<reference evidence="2 3" key="1">
    <citation type="submission" date="2017-04" db="EMBL/GenBank/DDBJ databases">
        <authorList>
            <person name="Afonso C.L."/>
            <person name="Miller P.J."/>
            <person name="Scott M.A."/>
            <person name="Spackman E."/>
            <person name="Goraichik I."/>
            <person name="Dimitrov K.M."/>
            <person name="Suarez D.L."/>
            <person name="Swayne D.E."/>
        </authorList>
    </citation>
    <scope>NUCLEOTIDE SEQUENCE [LARGE SCALE GENOMIC DNA]</scope>
    <source>
        <strain evidence="2 3">LMG26642</strain>
    </source>
</reference>
<keyword evidence="1" id="KW-1133">Transmembrane helix</keyword>
<dbReference type="OrthoDB" id="7069095at2"/>
<feature type="transmembrane region" description="Helical" evidence="1">
    <location>
        <begin position="196"/>
        <end position="216"/>
    </location>
</feature>
<dbReference type="EMBL" id="FXBJ01000002">
    <property type="protein sequence ID" value="SMH33931.1"/>
    <property type="molecule type" value="Genomic_DNA"/>
</dbReference>
<feature type="transmembrane region" description="Helical" evidence="1">
    <location>
        <begin position="23"/>
        <end position="41"/>
    </location>
</feature>
<evidence type="ECO:0000313" key="3">
    <source>
        <dbReference type="Proteomes" id="UP000193435"/>
    </source>
</evidence>
<dbReference type="STRING" id="1073423.SAMN04488700_1591"/>
<evidence type="ECO:0000256" key="1">
    <source>
        <dbReference type="SAM" id="Phobius"/>
    </source>
</evidence>
<keyword evidence="1" id="KW-0812">Transmembrane</keyword>
<protein>
    <submittedName>
        <fullName evidence="2">EpsG family protein</fullName>
    </submittedName>
</protein>
<feature type="transmembrane region" description="Helical" evidence="1">
    <location>
        <begin position="266"/>
        <end position="285"/>
    </location>
</feature>
<feature type="transmembrane region" description="Helical" evidence="1">
    <location>
        <begin position="236"/>
        <end position="254"/>
    </location>
</feature>
<name>A0A1X7NA46_9LACT</name>
<proteinExistence type="predicted"/>
<dbReference type="RefSeq" id="WP_085559725.1">
    <property type="nucleotide sequence ID" value="NZ_FOAH01000052.1"/>
</dbReference>
<feature type="transmembrane region" description="Helical" evidence="1">
    <location>
        <begin position="120"/>
        <end position="141"/>
    </location>
</feature>
<keyword evidence="3" id="KW-1185">Reference proteome</keyword>
<feature type="transmembrane region" description="Helical" evidence="1">
    <location>
        <begin position="317"/>
        <end position="338"/>
    </location>
</feature>